<keyword evidence="4 9" id="KW-0812">Transmembrane</keyword>
<feature type="transmembrane region" description="Helical" evidence="9">
    <location>
        <begin position="254"/>
        <end position="273"/>
    </location>
</feature>
<evidence type="ECO:0000256" key="9">
    <source>
        <dbReference type="SAM" id="Phobius"/>
    </source>
</evidence>
<evidence type="ECO:0000256" key="8">
    <source>
        <dbReference type="SAM" id="MobiDB-lite"/>
    </source>
</evidence>
<protein>
    <recommendedName>
        <fullName evidence="12">Phosphatidylinositol-glycan biosynthesis class F protein</fullName>
    </recommendedName>
</protein>
<name>A0A6A6LJC7_HEVBR</name>
<keyword evidence="3" id="KW-0337">GPI-anchor biosynthesis</keyword>
<dbReference type="UniPathway" id="UPA00196"/>
<feature type="transmembrane region" description="Helical" evidence="9">
    <location>
        <begin position="176"/>
        <end position="195"/>
    </location>
</feature>
<dbReference type="Pfam" id="PF06699">
    <property type="entry name" value="PIG-F"/>
    <property type="match status" value="1"/>
</dbReference>
<feature type="transmembrane region" description="Helical" evidence="9">
    <location>
        <begin position="90"/>
        <end position="111"/>
    </location>
</feature>
<evidence type="ECO:0000256" key="6">
    <source>
        <dbReference type="ARBA" id="ARBA00022989"/>
    </source>
</evidence>
<comment type="subcellular location">
    <subcellularLocation>
        <location evidence="1">Endoplasmic reticulum membrane</location>
        <topology evidence="1">Multi-pass membrane protein</topology>
    </subcellularLocation>
</comment>
<reference evidence="10 11" key="1">
    <citation type="journal article" date="2020" name="Mol. Plant">
        <title>The Chromosome-Based Rubber Tree Genome Provides New Insights into Spurge Genome Evolution and Rubber Biosynthesis.</title>
        <authorList>
            <person name="Liu J."/>
            <person name="Shi C."/>
            <person name="Shi C.C."/>
            <person name="Li W."/>
            <person name="Zhang Q.J."/>
            <person name="Zhang Y."/>
            <person name="Li K."/>
            <person name="Lu H.F."/>
            <person name="Shi C."/>
            <person name="Zhu S.T."/>
            <person name="Xiao Z.Y."/>
            <person name="Nan H."/>
            <person name="Yue Y."/>
            <person name="Zhu X.G."/>
            <person name="Wu Y."/>
            <person name="Hong X.N."/>
            <person name="Fan G.Y."/>
            <person name="Tong Y."/>
            <person name="Zhang D."/>
            <person name="Mao C.L."/>
            <person name="Liu Y.L."/>
            <person name="Hao S.J."/>
            <person name="Liu W.Q."/>
            <person name="Lv M.Q."/>
            <person name="Zhang H.B."/>
            <person name="Liu Y."/>
            <person name="Hu-Tang G.R."/>
            <person name="Wang J.P."/>
            <person name="Wang J.H."/>
            <person name="Sun Y.H."/>
            <person name="Ni S.B."/>
            <person name="Chen W.B."/>
            <person name="Zhang X.C."/>
            <person name="Jiao Y.N."/>
            <person name="Eichler E.E."/>
            <person name="Li G.H."/>
            <person name="Liu X."/>
            <person name="Gao L.Z."/>
        </authorList>
    </citation>
    <scope>NUCLEOTIDE SEQUENCE [LARGE SCALE GENOMIC DNA]</scope>
    <source>
        <strain evidence="11">cv. GT1</strain>
        <tissue evidence="10">Leaf</tissue>
    </source>
</reference>
<dbReference type="GO" id="GO:0006506">
    <property type="term" value="P:GPI anchor biosynthetic process"/>
    <property type="evidence" value="ECO:0007669"/>
    <property type="project" value="UniProtKB-UniPathway"/>
</dbReference>
<feature type="transmembrane region" description="Helical" evidence="9">
    <location>
        <begin position="49"/>
        <end position="70"/>
    </location>
</feature>
<organism evidence="10 11">
    <name type="scientific">Hevea brasiliensis</name>
    <name type="common">Para rubber tree</name>
    <name type="synonym">Siphonia brasiliensis</name>
    <dbReference type="NCBI Taxonomy" id="3981"/>
    <lineage>
        <taxon>Eukaryota</taxon>
        <taxon>Viridiplantae</taxon>
        <taxon>Streptophyta</taxon>
        <taxon>Embryophyta</taxon>
        <taxon>Tracheophyta</taxon>
        <taxon>Spermatophyta</taxon>
        <taxon>Magnoliopsida</taxon>
        <taxon>eudicotyledons</taxon>
        <taxon>Gunneridae</taxon>
        <taxon>Pentapetalae</taxon>
        <taxon>rosids</taxon>
        <taxon>fabids</taxon>
        <taxon>Malpighiales</taxon>
        <taxon>Euphorbiaceae</taxon>
        <taxon>Crotonoideae</taxon>
        <taxon>Micrandreae</taxon>
        <taxon>Hevea</taxon>
    </lineage>
</organism>
<feature type="transmembrane region" description="Helical" evidence="9">
    <location>
        <begin position="147"/>
        <end position="170"/>
    </location>
</feature>
<feature type="region of interest" description="Disordered" evidence="8">
    <location>
        <begin position="1"/>
        <end position="41"/>
    </location>
</feature>
<dbReference type="GO" id="GO:0005789">
    <property type="term" value="C:endoplasmic reticulum membrane"/>
    <property type="evidence" value="ECO:0007669"/>
    <property type="project" value="UniProtKB-SubCell"/>
</dbReference>
<proteinExistence type="predicted"/>
<keyword evidence="6 9" id="KW-1133">Transmembrane helix</keyword>
<comment type="caution">
    <text evidence="10">The sequence shown here is derived from an EMBL/GenBank/DDBJ whole genome shotgun (WGS) entry which is preliminary data.</text>
</comment>
<dbReference type="Proteomes" id="UP000467840">
    <property type="component" value="Chromosome 4"/>
</dbReference>
<evidence type="ECO:0000256" key="7">
    <source>
        <dbReference type="ARBA" id="ARBA00023136"/>
    </source>
</evidence>
<evidence type="ECO:0000256" key="3">
    <source>
        <dbReference type="ARBA" id="ARBA00022502"/>
    </source>
</evidence>
<gene>
    <name evidence="10" type="ORF">GH714_025751</name>
</gene>
<feature type="transmembrane region" description="Helical" evidence="9">
    <location>
        <begin position="215"/>
        <end position="234"/>
    </location>
</feature>
<accession>A0A6A6LJC7</accession>
<sequence length="283" mass="30873">MLEPSGREPAVQNHGTEPTHGGRDEGKEKKQKKSSIAKASNAENSSQSLSALQVFSIHMICGLGLAIALWMAHNLYSINVISDPSCTLRLIWVSLSLSLDFVVLFFLYEFVCSPSSDCRESNRHTSLQLVSTQSSTVLVLESCGRGILALPVGALVNALGAIVLGAPVGIEYLPKTINWSLLMSSFMFVPAASVFGSSSSHWQRIFAHTKPNESLEYMICIPAHGALIGAWFGAWPMPLDWERPWQDWPICVTYGAITGYLVAMVVSLGFALVHGGRQHLKRD</sequence>
<keyword evidence="11" id="KW-1185">Reference proteome</keyword>
<evidence type="ECO:0000256" key="1">
    <source>
        <dbReference type="ARBA" id="ARBA00004477"/>
    </source>
</evidence>
<evidence type="ECO:0000256" key="4">
    <source>
        <dbReference type="ARBA" id="ARBA00022692"/>
    </source>
</evidence>
<dbReference type="EMBL" id="JAAGAX010000010">
    <property type="protein sequence ID" value="KAF2301551.1"/>
    <property type="molecule type" value="Genomic_DNA"/>
</dbReference>
<keyword evidence="7 9" id="KW-0472">Membrane</keyword>
<dbReference type="InterPro" id="IPR009580">
    <property type="entry name" value="GPI_biosynthesis_protein_Pig-F"/>
</dbReference>
<evidence type="ECO:0000313" key="10">
    <source>
        <dbReference type="EMBL" id="KAF2301551.1"/>
    </source>
</evidence>
<comment type="pathway">
    <text evidence="2">Glycolipid biosynthesis; glycosylphosphatidylinositol-anchor biosynthesis.</text>
</comment>
<evidence type="ECO:0000256" key="5">
    <source>
        <dbReference type="ARBA" id="ARBA00022824"/>
    </source>
</evidence>
<evidence type="ECO:0000256" key="2">
    <source>
        <dbReference type="ARBA" id="ARBA00004687"/>
    </source>
</evidence>
<keyword evidence="5" id="KW-0256">Endoplasmic reticulum</keyword>
<evidence type="ECO:0000313" key="11">
    <source>
        <dbReference type="Proteomes" id="UP000467840"/>
    </source>
</evidence>
<dbReference type="AlphaFoldDB" id="A0A6A6LJC7"/>
<evidence type="ECO:0008006" key="12">
    <source>
        <dbReference type="Google" id="ProtNLM"/>
    </source>
</evidence>